<proteinExistence type="inferred from homology"/>
<feature type="transmembrane region" description="Helical" evidence="8">
    <location>
        <begin position="92"/>
        <end position="113"/>
    </location>
</feature>
<dbReference type="Proteomes" id="UP001378242">
    <property type="component" value="Unassembled WGS sequence"/>
</dbReference>
<keyword evidence="5 8" id="KW-0812">Transmembrane</keyword>
<comment type="subcellular location">
    <subcellularLocation>
        <location evidence="1">Cell membrane</location>
        <topology evidence="1">Multi-pass membrane protein</topology>
    </subcellularLocation>
</comment>
<evidence type="ECO:0000256" key="6">
    <source>
        <dbReference type="ARBA" id="ARBA00022989"/>
    </source>
</evidence>
<dbReference type="RefSeq" id="WP_084209344.1">
    <property type="nucleotide sequence ID" value="NZ_CP017114.1"/>
</dbReference>
<sequence>MLMELLAVMAPVLCGAAIGFFWVRLGNEYPMAFVTRLVLYIGTPALILNALGSAEIDNSSFLRTGLATLTVMALLLALSWPFSRLIGKPWKVAVAPLLFSNVGNMGLPVSLYAFGQAGFAYAITIMVTMSLLQFTLGAWLASTSGNPLRSVVRSPTIWASILATTLLLSDIHMPRFVANSLELISGFTVPLMLITLGVSLASIRVRNLAAGVGFSALRIPFAAACAWGIGTLLELPPLALHVLVMQMAMPVAVYNYMFAQKAGREPEYVATLVFCSTLAAFLYLPALLAVLGAEMGQ</sequence>
<gene>
    <name evidence="9" type="ORF">V6243_02500</name>
</gene>
<feature type="transmembrane region" description="Helical" evidence="8">
    <location>
        <begin position="60"/>
        <end position="80"/>
    </location>
</feature>
<evidence type="ECO:0000256" key="4">
    <source>
        <dbReference type="ARBA" id="ARBA00022475"/>
    </source>
</evidence>
<evidence type="ECO:0000256" key="7">
    <source>
        <dbReference type="ARBA" id="ARBA00023136"/>
    </source>
</evidence>
<evidence type="ECO:0000256" key="5">
    <source>
        <dbReference type="ARBA" id="ARBA00022692"/>
    </source>
</evidence>
<feature type="transmembrane region" description="Helical" evidence="8">
    <location>
        <begin position="183"/>
        <end position="201"/>
    </location>
</feature>
<dbReference type="Gene3D" id="1.20.1530.20">
    <property type="match status" value="1"/>
</dbReference>
<dbReference type="PANTHER" id="PTHR36838:SF1">
    <property type="entry name" value="SLR1864 PROTEIN"/>
    <property type="match status" value="1"/>
</dbReference>
<comment type="caution">
    <text evidence="9">The sequence shown here is derived from an EMBL/GenBank/DDBJ whole genome shotgun (WGS) entry which is preliminary data.</text>
</comment>
<organism evidence="9 10">
    <name type="scientific">Cobetia marina</name>
    <name type="common">Deleya marina</name>
    <dbReference type="NCBI Taxonomy" id="28258"/>
    <lineage>
        <taxon>Bacteria</taxon>
        <taxon>Pseudomonadati</taxon>
        <taxon>Pseudomonadota</taxon>
        <taxon>Gammaproteobacteria</taxon>
        <taxon>Oceanospirillales</taxon>
        <taxon>Halomonadaceae</taxon>
        <taxon>Cobetia</taxon>
    </lineage>
</organism>
<feature type="transmembrane region" description="Helical" evidence="8">
    <location>
        <begin position="208"/>
        <end position="229"/>
    </location>
</feature>
<accession>A0ABU9GFE2</accession>
<keyword evidence="3" id="KW-0813">Transport</keyword>
<evidence type="ECO:0000256" key="2">
    <source>
        <dbReference type="ARBA" id="ARBA00010145"/>
    </source>
</evidence>
<keyword evidence="10" id="KW-1185">Reference proteome</keyword>
<feature type="transmembrane region" description="Helical" evidence="8">
    <location>
        <begin position="37"/>
        <end position="54"/>
    </location>
</feature>
<dbReference type="EMBL" id="JBAKAP010000002">
    <property type="protein sequence ID" value="MEL0615687.1"/>
    <property type="molecule type" value="Genomic_DNA"/>
</dbReference>
<evidence type="ECO:0000256" key="8">
    <source>
        <dbReference type="SAM" id="Phobius"/>
    </source>
</evidence>
<dbReference type="InterPro" id="IPR004776">
    <property type="entry name" value="Mem_transp_PIN-like"/>
</dbReference>
<name>A0ABU9GFE2_COBMA</name>
<keyword evidence="6 8" id="KW-1133">Transmembrane helix</keyword>
<feature type="transmembrane region" description="Helical" evidence="8">
    <location>
        <begin position="268"/>
        <end position="291"/>
    </location>
</feature>
<protein>
    <submittedName>
        <fullName evidence="9">AEC family transporter</fullName>
    </submittedName>
</protein>
<dbReference type="PANTHER" id="PTHR36838">
    <property type="entry name" value="AUXIN EFFLUX CARRIER FAMILY PROTEIN"/>
    <property type="match status" value="1"/>
</dbReference>
<dbReference type="GeneID" id="43179153"/>
<dbReference type="InterPro" id="IPR038770">
    <property type="entry name" value="Na+/solute_symporter_sf"/>
</dbReference>
<keyword evidence="4" id="KW-1003">Cell membrane</keyword>
<evidence type="ECO:0000256" key="1">
    <source>
        <dbReference type="ARBA" id="ARBA00004651"/>
    </source>
</evidence>
<evidence type="ECO:0000256" key="3">
    <source>
        <dbReference type="ARBA" id="ARBA00022448"/>
    </source>
</evidence>
<feature type="transmembrane region" description="Helical" evidence="8">
    <location>
        <begin position="119"/>
        <end position="140"/>
    </location>
</feature>
<keyword evidence="7 8" id="KW-0472">Membrane</keyword>
<evidence type="ECO:0000313" key="9">
    <source>
        <dbReference type="EMBL" id="MEL0615687.1"/>
    </source>
</evidence>
<reference evidence="9 10" key="1">
    <citation type="submission" date="2024-02" db="EMBL/GenBank/DDBJ databases">
        <title>Bacteria isolated from the canopy kelp, Nereocystis luetkeana.</title>
        <authorList>
            <person name="Pfister C.A."/>
            <person name="Younker I.T."/>
            <person name="Light S.H."/>
        </authorList>
    </citation>
    <scope>NUCLEOTIDE SEQUENCE [LARGE SCALE GENOMIC DNA]</scope>
    <source>
        <strain evidence="9 10">TI.5.07</strain>
    </source>
</reference>
<evidence type="ECO:0000313" key="10">
    <source>
        <dbReference type="Proteomes" id="UP001378242"/>
    </source>
</evidence>
<dbReference type="Pfam" id="PF03547">
    <property type="entry name" value="Mem_trans"/>
    <property type="match status" value="1"/>
</dbReference>
<feature type="transmembrane region" description="Helical" evidence="8">
    <location>
        <begin position="235"/>
        <end position="256"/>
    </location>
</feature>
<feature type="transmembrane region" description="Helical" evidence="8">
    <location>
        <begin position="6"/>
        <end position="25"/>
    </location>
</feature>
<comment type="similarity">
    <text evidence="2">Belongs to the auxin efflux carrier (TC 2.A.69) family.</text>
</comment>